<evidence type="ECO:0000313" key="1">
    <source>
        <dbReference type="EMBL" id="QRV02566.1"/>
    </source>
</evidence>
<dbReference type="Pfam" id="PF03013">
    <property type="entry name" value="Pyr_excise"/>
    <property type="match status" value="1"/>
</dbReference>
<sequence>MRLWSLHPSNLDRAALIAGWREGLLAQKVLAGQTKGYRDHPQLQRFREHSDPMLAIGAWLTGLYEDATRRGYNFDQSKILHSPQSLSDIQIPVTDGQLAYEARWLRSKVARRAEHLLTEQPWIDDSFTAHPVFVVVPGDIESWEKI</sequence>
<keyword evidence="2" id="KW-1185">Reference proteome</keyword>
<proteinExistence type="predicted"/>
<keyword evidence="1" id="KW-0456">Lyase</keyword>
<dbReference type="EMBL" id="CP070228">
    <property type="protein sequence ID" value="QRV02566.1"/>
    <property type="molecule type" value="Genomic_DNA"/>
</dbReference>
<reference evidence="1 2" key="1">
    <citation type="submission" date="2021-02" db="EMBL/GenBank/DDBJ databases">
        <title>Complete Genome Sequence of Arcanobacterium phocisimile strain DSM 26142T from a harbour seal.</title>
        <authorList>
            <person name="Borowiak M."/>
            <person name="Alssahen M."/>
            <person name="Malorny B."/>
            <person name="Laemmler C."/>
            <person name="Siebert U."/>
            <person name="Ploetz M."/>
            <person name="Abdulmawjood A."/>
        </authorList>
    </citation>
    <scope>NUCLEOTIDE SEQUENCE [LARGE SCALE GENOMIC DNA]</scope>
    <source>
        <strain evidence="1 2">DSM 26142</strain>
    </source>
</reference>
<dbReference type="RefSeq" id="WP_204425062.1">
    <property type="nucleotide sequence ID" value="NZ_CP070228.1"/>
</dbReference>
<protein>
    <submittedName>
        <fullName evidence="1">DNA lyase</fullName>
    </submittedName>
</protein>
<organism evidence="1 2">
    <name type="scientific">Arcanobacterium phocisimile</name>
    <dbReference type="NCBI Taxonomy" id="1302235"/>
    <lineage>
        <taxon>Bacteria</taxon>
        <taxon>Bacillati</taxon>
        <taxon>Actinomycetota</taxon>
        <taxon>Actinomycetes</taxon>
        <taxon>Actinomycetales</taxon>
        <taxon>Actinomycetaceae</taxon>
        <taxon>Arcanobacterium</taxon>
    </lineage>
</organism>
<dbReference type="GO" id="GO:0016829">
    <property type="term" value="F:lyase activity"/>
    <property type="evidence" value="ECO:0007669"/>
    <property type="project" value="UniProtKB-KW"/>
</dbReference>
<evidence type="ECO:0000313" key="2">
    <source>
        <dbReference type="Proteomes" id="UP000602653"/>
    </source>
</evidence>
<dbReference type="Proteomes" id="UP000602653">
    <property type="component" value="Chromosome"/>
</dbReference>
<gene>
    <name evidence="1" type="ORF">JTE88_02095</name>
</gene>
<name>A0ABX7IHV6_9ACTO</name>
<dbReference type="InterPro" id="IPR004260">
    <property type="entry name" value="Pyr-dimer_DNA_glycosylase"/>
</dbReference>
<accession>A0ABX7IHV6</accession>